<organism evidence="2">
    <name type="scientific">Laccaria bicolor (strain S238N-H82 / ATCC MYA-4686)</name>
    <name type="common">Bicoloured deceiver</name>
    <name type="synonym">Laccaria laccata var. bicolor</name>
    <dbReference type="NCBI Taxonomy" id="486041"/>
    <lineage>
        <taxon>Eukaryota</taxon>
        <taxon>Fungi</taxon>
        <taxon>Dikarya</taxon>
        <taxon>Basidiomycota</taxon>
        <taxon>Agaricomycotina</taxon>
        <taxon>Agaricomycetes</taxon>
        <taxon>Agaricomycetidae</taxon>
        <taxon>Agaricales</taxon>
        <taxon>Agaricineae</taxon>
        <taxon>Hydnangiaceae</taxon>
        <taxon>Laccaria</taxon>
    </lineage>
</organism>
<name>B0E192_LACBS</name>
<gene>
    <name evidence="1" type="ORF">LACBIDRAFT_335069</name>
</gene>
<sequence>MAVDFQLPWCMPPVSVQDNSGPKVPFWTINVAQNVMSGQIPLEESVEIHGSPDDGVKPSMFSLYLGCLHGVVAGVSSKTWFLSLLLSPMSHVRHCHNTTLRIACARWNLQYMLSQPPILMDAPGLGERTRAFAFNASNASDLSSPARDAGQGFNIMEGLSAGRKWAYSSGAHEITDTITEPTKKVFHDSKIMHKIVLVGSFTYMLPSTPTVSSMPLPPTRMSTRITITYNKGHLDKGTQNGGESSVRGHCCKHVVISPTSESPCYCG</sequence>
<dbReference type="RefSeq" id="XP_001889972.1">
    <property type="nucleotide sequence ID" value="XM_001889937.1"/>
</dbReference>
<evidence type="ECO:0000313" key="1">
    <source>
        <dbReference type="EMBL" id="EDQ99421.1"/>
    </source>
</evidence>
<proteinExistence type="predicted"/>
<dbReference type="Proteomes" id="UP000001194">
    <property type="component" value="Unassembled WGS sequence"/>
</dbReference>
<dbReference type="HOGENOM" id="CLU_1042321_0_0_1"/>
<reference evidence="1 2" key="1">
    <citation type="journal article" date="2008" name="Nature">
        <title>The genome of Laccaria bicolor provides insights into mycorrhizal symbiosis.</title>
        <authorList>
            <person name="Martin F."/>
            <person name="Aerts A."/>
            <person name="Ahren D."/>
            <person name="Brun A."/>
            <person name="Danchin E.G.J."/>
            <person name="Duchaussoy F."/>
            <person name="Gibon J."/>
            <person name="Kohler A."/>
            <person name="Lindquist E."/>
            <person name="Pereda V."/>
            <person name="Salamov A."/>
            <person name="Shapiro H.J."/>
            <person name="Wuyts J."/>
            <person name="Blaudez D."/>
            <person name="Buee M."/>
            <person name="Brokstein P."/>
            <person name="Canbaeck B."/>
            <person name="Cohen D."/>
            <person name="Courty P.E."/>
            <person name="Coutinho P.M."/>
            <person name="Delaruelle C."/>
            <person name="Detter J.C."/>
            <person name="Deveau A."/>
            <person name="DiFazio S."/>
            <person name="Duplessis S."/>
            <person name="Fraissinet-Tachet L."/>
            <person name="Lucic E."/>
            <person name="Frey-Klett P."/>
            <person name="Fourrey C."/>
            <person name="Feussner I."/>
            <person name="Gay G."/>
            <person name="Grimwood J."/>
            <person name="Hoegger P.J."/>
            <person name="Jain P."/>
            <person name="Kilaru S."/>
            <person name="Labbe J."/>
            <person name="Lin Y.C."/>
            <person name="Legue V."/>
            <person name="Le Tacon F."/>
            <person name="Marmeisse R."/>
            <person name="Melayah D."/>
            <person name="Montanini B."/>
            <person name="Muratet M."/>
            <person name="Nehls U."/>
            <person name="Niculita-Hirzel H."/>
            <person name="Oudot-Le Secq M.P."/>
            <person name="Peter M."/>
            <person name="Quesneville H."/>
            <person name="Rajashekar B."/>
            <person name="Reich M."/>
            <person name="Rouhier N."/>
            <person name="Schmutz J."/>
            <person name="Yin T."/>
            <person name="Chalot M."/>
            <person name="Henrissat B."/>
            <person name="Kuees U."/>
            <person name="Lucas S."/>
            <person name="Van de Peer Y."/>
            <person name="Podila G.K."/>
            <person name="Polle A."/>
            <person name="Pukkila P.J."/>
            <person name="Richardson P.M."/>
            <person name="Rouze P."/>
            <person name="Sanders I.R."/>
            <person name="Stajich J.E."/>
            <person name="Tunlid A."/>
            <person name="Tuskan G."/>
            <person name="Grigoriev I.V."/>
        </authorList>
    </citation>
    <scope>NUCLEOTIDE SEQUENCE [LARGE SCALE GENOMIC DNA]</scope>
    <source>
        <strain evidence="2">S238N-H82 / ATCC MYA-4686</strain>
    </source>
</reference>
<keyword evidence="2" id="KW-1185">Reference proteome</keyword>
<dbReference type="AlphaFoldDB" id="B0E192"/>
<dbReference type="InParanoid" id="B0E192"/>
<protein>
    <submittedName>
        <fullName evidence="1">Predicted protein</fullName>
    </submittedName>
</protein>
<dbReference type="KEGG" id="lbc:LACBIDRAFT_335069"/>
<dbReference type="EMBL" id="DS547165">
    <property type="protein sequence ID" value="EDQ99421.1"/>
    <property type="molecule type" value="Genomic_DNA"/>
</dbReference>
<evidence type="ECO:0000313" key="2">
    <source>
        <dbReference type="Proteomes" id="UP000001194"/>
    </source>
</evidence>
<dbReference type="GeneID" id="6085617"/>
<accession>B0E192</accession>